<dbReference type="GO" id="GO:0071555">
    <property type="term" value="P:cell wall organization"/>
    <property type="evidence" value="ECO:0007669"/>
    <property type="project" value="UniProtKB-KW"/>
</dbReference>
<evidence type="ECO:0000256" key="1">
    <source>
        <dbReference type="ARBA" id="ARBA00007033"/>
    </source>
</evidence>
<dbReference type="SUPFAM" id="SSF53448">
    <property type="entry name" value="Nucleotide-diphospho-sugar transferases"/>
    <property type="match status" value="1"/>
</dbReference>
<dbReference type="PANTHER" id="PTHR46038:SF38">
    <property type="entry name" value="GLYCOSYLTRANSFERASE-RELATED"/>
    <property type="match status" value="1"/>
</dbReference>
<dbReference type="InterPro" id="IPR044821">
    <property type="entry name" value="At1g28695/At4g15970-like"/>
</dbReference>
<keyword evidence="2" id="KW-1133">Transmembrane helix</keyword>
<keyword evidence="2" id="KW-0472">Membrane</keyword>
<dbReference type="EMBL" id="JBDFQZ010000011">
    <property type="protein sequence ID" value="KAK9678307.1"/>
    <property type="molecule type" value="Genomic_DNA"/>
</dbReference>
<feature type="domain" description="Nucleotide-diphospho-sugar transferase" evidence="3">
    <location>
        <begin position="144"/>
        <end position="342"/>
    </location>
</feature>
<reference evidence="4" key="1">
    <citation type="submission" date="2024-03" db="EMBL/GenBank/DDBJ databases">
        <title>WGS assembly of Saponaria officinalis var. Norfolk2.</title>
        <authorList>
            <person name="Jenkins J."/>
            <person name="Shu S."/>
            <person name="Grimwood J."/>
            <person name="Barry K."/>
            <person name="Goodstein D."/>
            <person name="Schmutz J."/>
            <person name="Leebens-Mack J."/>
            <person name="Osbourn A."/>
        </authorList>
    </citation>
    <scope>NUCLEOTIDE SEQUENCE [LARGE SCALE GENOMIC DNA]</scope>
    <source>
        <strain evidence="4">JIC</strain>
    </source>
</reference>
<proteinExistence type="inferred from homology"/>
<protein>
    <recommendedName>
        <fullName evidence="2">Glycosyltransferase</fullName>
        <ecNumber evidence="2">2.4.2.-</ecNumber>
    </recommendedName>
</protein>
<evidence type="ECO:0000256" key="2">
    <source>
        <dbReference type="RuleBase" id="RU363055"/>
    </source>
</evidence>
<dbReference type="InterPro" id="IPR005069">
    <property type="entry name" value="Nucl-diP-sugar_transferase"/>
</dbReference>
<keyword evidence="2" id="KW-0735">Signal-anchor</keyword>
<gene>
    <name evidence="4" type="ORF">RND81_11G202600</name>
</gene>
<comment type="similarity">
    <text evidence="1 2">Belongs to the glycosyltransferase 77 family.</text>
</comment>
<comment type="subcellular location">
    <subcellularLocation>
        <location evidence="2">Golgi apparatus membrane</location>
        <topology evidence="2">Single-pass type II membrane protein</topology>
    </subcellularLocation>
</comment>
<dbReference type="Pfam" id="PF03407">
    <property type="entry name" value="Nucleotid_trans"/>
    <property type="match status" value="1"/>
</dbReference>
<keyword evidence="2" id="KW-0812">Transmembrane</keyword>
<accession>A0AAW1HPK4</accession>
<dbReference type="PANTHER" id="PTHR46038">
    <property type="entry name" value="EXPRESSED PROTEIN-RELATED"/>
    <property type="match status" value="1"/>
</dbReference>
<evidence type="ECO:0000313" key="5">
    <source>
        <dbReference type="Proteomes" id="UP001443914"/>
    </source>
</evidence>
<keyword evidence="5" id="KW-1185">Reference proteome</keyword>
<dbReference type="Proteomes" id="UP001443914">
    <property type="component" value="Unassembled WGS sequence"/>
</dbReference>
<dbReference type="EC" id="2.4.2.-" evidence="2"/>
<sequence>MHRSSNHHPTFLHHPPSFRRRKFPLVSSAVDFPSRNAAFFRRFRFLLLFFVVFFFVYNLARFFRFSSDVSGSSFAGAVDFVFPLKNTVFSQDNEEYRLEQVLKNAATRDKTVIITTLNEAWAAPRSIIDLFLESFRIGLHTQALLNHLVIVTLDDRAYRRCLTLHQHCVVLVTDGVDFSKEANFMKPDYLQMMWKRIDFLRRVLEMGYSFVFSDADIMWLRNPFPYFDPDTDFQIACDHFTGNPFDLENSPNGGFNYVKSNNRTIEFYKYWHSSREKFPGYHDQDVLNFIKHSPYIDEIGLTMRFLDTAYFGGFCESSKDFNEVCTMHANCCIGMDSKVFDLGILLQDWRLFMSLPPSLQQTQRYSWRVPQKCRFNMFFAVNTPKESEAPHTI</sequence>
<keyword evidence="2" id="KW-0333">Golgi apparatus</keyword>
<name>A0AAW1HPK4_SAPOF</name>
<dbReference type="InterPro" id="IPR029044">
    <property type="entry name" value="Nucleotide-diphossugar_trans"/>
</dbReference>
<keyword evidence="2" id="KW-0808">Transferase</keyword>
<dbReference type="GO" id="GO:0016757">
    <property type="term" value="F:glycosyltransferase activity"/>
    <property type="evidence" value="ECO:0007669"/>
    <property type="project" value="UniProtKB-KW"/>
</dbReference>
<feature type="transmembrane region" description="Helical" evidence="2">
    <location>
        <begin position="45"/>
        <end position="63"/>
    </location>
</feature>
<dbReference type="GO" id="GO:0000139">
    <property type="term" value="C:Golgi membrane"/>
    <property type="evidence" value="ECO:0007669"/>
    <property type="project" value="UniProtKB-SubCell"/>
</dbReference>
<keyword evidence="2" id="KW-0328">Glycosyltransferase</keyword>
<evidence type="ECO:0000259" key="3">
    <source>
        <dbReference type="Pfam" id="PF03407"/>
    </source>
</evidence>
<comment type="caution">
    <text evidence="4">The sequence shown here is derived from an EMBL/GenBank/DDBJ whole genome shotgun (WGS) entry which is preliminary data.</text>
</comment>
<keyword evidence="2" id="KW-0961">Cell wall biogenesis/degradation</keyword>
<organism evidence="4 5">
    <name type="scientific">Saponaria officinalis</name>
    <name type="common">Common soapwort</name>
    <name type="synonym">Lychnis saponaria</name>
    <dbReference type="NCBI Taxonomy" id="3572"/>
    <lineage>
        <taxon>Eukaryota</taxon>
        <taxon>Viridiplantae</taxon>
        <taxon>Streptophyta</taxon>
        <taxon>Embryophyta</taxon>
        <taxon>Tracheophyta</taxon>
        <taxon>Spermatophyta</taxon>
        <taxon>Magnoliopsida</taxon>
        <taxon>eudicotyledons</taxon>
        <taxon>Gunneridae</taxon>
        <taxon>Pentapetalae</taxon>
        <taxon>Caryophyllales</taxon>
        <taxon>Caryophyllaceae</taxon>
        <taxon>Caryophylleae</taxon>
        <taxon>Saponaria</taxon>
    </lineage>
</organism>
<evidence type="ECO:0000313" key="4">
    <source>
        <dbReference type="EMBL" id="KAK9678307.1"/>
    </source>
</evidence>
<dbReference type="AlphaFoldDB" id="A0AAW1HPK4"/>